<dbReference type="InterPro" id="IPR048503">
    <property type="entry name" value="NamZ_C"/>
</dbReference>
<dbReference type="GO" id="GO:0033922">
    <property type="term" value="F:peptidoglycan beta-N-acetylmuramidase activity"/>
    <property type="evidence" value="ECO:0007669"/>
    <property type="project" value="InterPro"/>
</dbReference>
<name>X1HUL0_9ZZZZ</name>
<gene>
    <name evidence="2" type="ORF">S03H2_31125</name>
</gene>
<evidence type="ECO:0000313" key="2">
    <source>
        <dbReference type="EMBL" id="GAH60765.1"/>
    </source>
</evidence>
<dbReference type="PANTHER" id="PTHR42915">
    <property type="entry name" value="HYPOTHETICAL 460 KDA PROTEIN IN FEUA-SIGW INTERGENIC REGION [PRECURSOR]"/>
    <property type="match status" value="1"/>
</dbReference>
<comment type="caution">
    <text evidence="2">The sequence shown here is derived from an EMBL/GenBank/DDBJ whole genome shotgun (WGS) entry which is preliminary data.</text>
</comment>
<dbReference type="AlphaFoldDB" id="X1HUL0"/>
<dbReference type="PANTHER" id="PTHR42915:SF1">
    <property type="entry name" value="PEPTIDOGLYCAN BETA-N-ACETYLMURAMIDASE NAMZ"/>
    <property type="match status" value="1"/>
</dbReference>
<dbReference type="InterPro" id="IPR008302">
    <property type="entry name" value="NamZ"/>
</dbReference>
<protein>
    <recommendedName>
        <fullName evidence="1">Peptidoglycan beta-N-acetylmuramidase NamZ C-terminal domain-containing protein</fullName>
    </recommendedName>
</protein>
<feature type="domain" description="Peptidoglycan beta-N-acetylmuramidase NamZ C-terminal" evidence="1">
    <location>
        <begin position="1"/>
        <end position="152"/>
    </location>
</feature>
<feature type="non-terminal residue" evidence="2">
    <location>
        <position position="1"/>
    </location>
</feature>
<sequence length="152" mass="17756">CLFEGTNISEGRGTANPFEYIGAPWIDPFKLNEYMKEKALAEILFRPVFFVPTFSKYKGVECGGVQVLIKDRDKLDSYLTGLTLLRAILYLYPNEKIWLEPGEGDKYFFDLLMGTDQARKELNKGKEPIDIINSWQKDKEQFMSVRRKYLMY</sequence>
<dbReference type="Gene3D" id="3.90.1150.140">
    <property type="match status" value="1"/>
</dbReference>
<reference evidence="2" key="1">
    <citation type="journal article" date="2014" name="Front. Microbiol.">
        <title>High frequency of phylogenetically diverse reductive dehalogenase-homologous genes in deep subseafloor sedimentary metagenomes.</title>
        <authorList>
            <person name="Kawai M."/>
            <person name="Futagami T."/>
            <person name="Toyoda A."/>
            <person name="Takaki Y."/>
            <person name="Nishi S."/>
            <person name="Hori S."/>
            <person name="Arai W."/>
            <person name="Tsubouchi T."/>
            <person name="Morono Y."/>
            <person name="Uchiyama I."/>
            <person name="Ito T."/>
            <person name="Fujiyama A."/>
            <person name="Inagaki F."/>
            <person name="Takami H."/>
        </authorList>
    </citation>
    <scope>NUCLEOTIDE SEQUENCE</scope>
    <source>
        <strain evidence="2">Expedition CK06-06</strain>
    </source>
</reference>
<accession>X1HUL0</accession>
<proteinExistence type="predicted"/>
<organism evidence="2">
    <name type="scientific">marine sediment metagenome</name>
    <dbReference type="NCBI Taxonomy" id="412755"/>
    <lineage>
        <taxon>unclassified sequences</taxon>
        <taxon>metagenomes</taxon>
        <taxon>ecological metagenomes</taxon>
    </lineage>
</organism>
<dbReference type="EMBL" id="BARU01018860">
    <property type="protein sequence ID" value="GAH60765.1"/>
    <property type="molecule type" value="Genomic_DNA"/>
</dbReference>
<evidence type="ECO:0000259" key="1">
    <source>
        <dbReference type="Pfam" id="PF20732"/>
    </source>
</evidence>
<dbReference type="Pfam" id="PF20732">
    <property type="entry name" value="NamZ_C"/>
    <property type="match status" value="1"/>
</dbReference>